<evidence type="ECO:0000256" key="2">
    <source>
        <dbReference type="ARBA" id="ARBA00007528"/>
    </source>
</evidence>
<keyword evidence="5" id="KW-0325">Glycoprotein</keyword>
<feature type="domain" description="X8" evidence="7">
    <location>
        <begin position="395"/>
        <end position="491"/>
    </location>
</feature>
<evidence type="ECO:0000256" key="4">
    <source>
        <dbReference type="ARBA" id="ARBA00022729"/>
    </source>
</evidence>
<protein>
    <recommendedName>
        <fullName evidence="6">1,3-beta-glucanosyltransferase</fullName>
        <ecNumber evidence="6">2.4.1.-</ecNumber>
    </recommendedName>
</protein>
<keyword evidence="6" id="KW-0449">Lipoprotein</keyword>
<comment type="similarity">
    <text evidence="2 6">Belongs to the glycosyl hydrolase 72 family.</text>
</comment>
<reference evidence="8 9" key="1">
    <citation type="submission" date="2024-01" db="EMBL/GenBank/DDBJ databases">
        <authorList>
            <consortium name="Genoscope - CEA"/>
            <person name="William W."/>
        </authorList>
    </citation>
    <scope>NUCLEOTIDE SEQUENCE [LARGE SCALE GENOMIC DNA]</scope>
    <source>
        <strain evidence="8 9">29B2s-10</strain>
    </source>
</reference>
<dbReference type="Gene3D" id="1.20.58.1040">
    <property type="match status" value="1"/>
</dbReference>
<keyword evidence="4 6" id="KW-0732">Signal</keyword>
<evidence type="ECO:0000256" key="3">
    <source>
        <dbReference type="ARBA" id="ARBA00022622"/>
    </source>
</evidence>
<keyword evidence="3 6" id="KW-0336">GPI-anchor</keyword>
<dbReference type="InterPro" id="IPR017853">
    <property type="entry name" value="GH"/>
</dbReference>
<evidence type="ECO:0000256" key="6">
    <source>
        <dbReference type="RuleBase" id="RU361209"/>
    </source>
</evidence>
<dbReference type="SUPFAM" id="SSF51445">
    <property type="entry name" value="(Trans)glycosidases"/>
    <property type="match status" value="1"/>
</dbReference>
<dbReference type="EC" id="2.4.1.-" evidence="6"/>
<feature type="chain" id="PRO_5044951498" description="1,3-beta-glucanosyltransferase" evidence="6">
    <location>
        <begin position="19"/>
        <end position="564"/>
    </location>
</feature>
<proteinExistence type="inferred from homology"/>
<name>A0ABP0EKH5_9ASCO</name>
<keyword evidence="9" id="KW-1185">Reference proteome</keyword>
<evidence type="ECO:0000313" key="8">
    <source>
        <dbReference type="EMBL" id="CAK7919612.1"/>
    </source>
</evidence>
<dbReference type="Pfam" id="PF07983">
    <property type="entry name" value="X8"/>
    <property type="match status" value="1"/>
</dbReference>
<comment type="function">
    <text evidence="6">Splits internally a 1,3-beta-glucan molecule and transfers the newly generated reducing end (the donor) to the non-reducing end of another 1,3-beta-glucan molecule (the acceptor) forming a 1,3-beta linkage, resulting in the elongation of 1,3-beta-glucan chains in the cell wall.</text>
</comment>
<dbReference type="InterPro" id="IPR004886">
    <property type="entry name" value="Glucanosyltransferase"/>
</dbReference>
<dbReference type="SMART" id="SM00768">
    <property type="entry name" value="X8"/>
    <property type="match status" value="1"/>
</dbReference>
<dbReference type="Gene3D" id="3.20.20.80">
    <property type="entry name" value="Glycosidases"/>
    <property type="match status" value="1"/>
</dbReference>
<gene>
    <name evidence="8" type="primary">PHR1</name>
    <name evidence="8" type="ORF">CAAN4_G19306</name>
</gene>
<dbReference type="Proteomes" id="UP001497600">
    <property type="component" value="Chromosome G"/>
</dbReference>
<organism evidence="8 9">
    <name type="scientific">[Candida] anglica</name>
    <dbReference type="NCBI Taxonomy" id="148631"/>
    <lineage>
        <taxon>Eukaryota</taxon>
        <taxon>Fungi</taxon>
        <taxon>Dikarya</taxon>
        <taxon>Ascomycota</taxon>
        <taxon>Saccharomycotina</taxon>
        <taxon>Pichiomycetes</taxon>
        <taxon>Debaryomycetaceae</taxon>
        <taxon>Kurtzmaniella</taxon>
    </lineage>
</organism>
<keyword evidence="6" id="KW-0472">Membrane</keyword>
<dbReference type="PANTHER" id="PTHR31468:SF10">
    <property type="entry name" value="1,3-BETA-GLUCANOSYLTRANSFERASE GAS2"/>
    <property type="match status" value="1"/>
</dbReference>
<dbReference type="EMBL" id="OZ004259">
    <property type="protein sequence ID" value="CAK7919612.1"/>
    <property type="molecule type" value="Genomic_DNA"/>
</dbReference>
<accession>A0ABP0EKH5</accession>
<keyword evidence="6" id="KW-0808">Transferase</keyword>
<evidence type="ECO:0000256" key="5">
    <source>
        <dbReference type="ARBA" id="ARBA00023180"/>
    </source>
</evidence>
<evidence type="ECO:0000259" key="7">
    <source>
        <dbReference type="SMART" id="SM00768"/>
    </source>
</evidence>
<dbReference type="InterPro" id="IPR012946">
    <property type="entry name" value="X8"/>
</dbReference>
<dbReference type="PANTHER" id="PTHR31468">
    <property type="entry name" value="1,3-BETA-GLUCANOSYLTRANSFERASE GAS1"/>
    <property type="match status" value="1"/>
</dbReference>
<evidence type="ECO:0000256" key="1">
    <source>
        <dbReference type="ARBA" id="ARBA00004589"/>
    </source>
</evidence>
<dbReference type="Pfam" id="PF03198">
    <property type="entry name" value="Glyco_hydro_72"/>
    <property type="match status" value="1"/>
</dbReference>
<sequence>MLSSLTLILSCFAAKSIAANVNMSHSVTNYETIAPIEVVGSKLFYQGSETQFFIKGIAYQQMRQPNETYSKELKCSYIDPLANATTCLRDLELLKELGVNLVRVYQIDPLANHDICMEAFAREGVYVLADLSEPELSINRENPTWNTELYDRYTSVVDSLNKYNNVMGFIAGNEVTTSKSNTDASPFVKAAFRDIKRYIAANGYRSIPVGYASNDDSETRMNLSNYFVCQDESGTKDSIADFLGINMYEWCGYSSYSTSGYRERTAEYSNFPVPIFFSEYGCNTAGPSRPFTEVEAIYGSTMSSVWSGAIAYSYFEGENHYGIVQERPDGTVQKMGDFETLSMRLNSAQPKSAIKKQQNSGKIPNCPKQSSVWKASSVLPPTPDEGKCECIQSTFSCIVSPYKDIGDYQQFLEEVCTSVDCSRIRSDSSRGVYGSLSDCNLKQQLSYALNQFYLINQQQESSCDFSGRAILVNGNTDLEEIYSQDGRTCQEAIGIIEWSNNSTNETRNVIPTLHSNMTEYGDINEQRNFKQNHNRSMSSNGIKNQVVGGIVKLLMFMSGLFFVL</sequence>
<evidence type="ECO:0000313" key="9">
    <source>
        <dbReference type="Proteomes" id="UP001497600"/>
    </source>
</evidence>
<feature type="signal peptide" evidence="6">
    <location>
        <begin position="1"/>
        <end position="18"/>
    </location>
</feature>
<comment type="subcellular location">
    <subcellularLocation>
        <location evidence="6">Cell membrane</location>
        <topology evidence="6">Lipid-anchor</topology>
        <topology evidence="6">GPI-anchor</topology>
    </subcellularLocation>
    <subcellularLocation>
        <location evidence="1">Membrane</location>
        <topology evidence="1">Lipid-anchor</topology>
        <topology evidence="1">GPI-anchor</topology>
    </subcellularLocation>
</comment>